<dbReference type="RefSeq" id="WP_045105201.1">
    <property type="nucleotide sequence ID" value="NZ_LN681225.1"/>
</dbReference>
<dbReference type="InterPro" id="IPR053170">
    <property type="entry name" value="Transcription_regulator"/>
</dbReference>
<keyword evidence="3" id="KW-1185">Reference proteome</keyword>
<evidence type="ECO:0000256" key="1">
    <source>
        <dbReference type="SAM" id="Phobius"/>
    </source>
</evidence>
<protein>
    <submittedName>
        <fullName evidence="2">Putative integral membrane protein</fullName>
    </submittedName>
</protein>
<name>A0A0A8URK9_LEGHA</name>
<feature type="transmembrane region" description="Helical" evidence="1">
    <location>
        <begin position="86"/>
        <end position="104"/>
    </location>
</feature>
<dbReference type="Proteomes" id="UP000032803">
    <property type="component" value="Chromosome I"/>
</dbReference>
<dbReference type="InterPro" id="IPR007404">
    <property type="entry name" value="YdjM-like"/>
</dbReference>
<organism evidence="2 3">
    <name type="scientific">Legionella hackeliae</name>
    <dbReference type="NCBI Taxonomy" id="449"/>
    <lineage>
        <taxon>Bacteria</taxon>
        <taxon>Pseudomonadati</taxon>
        <taxon>Pseudomonadota</taxon>
        <taxon>Gammaproteobacteria</taxon>
        <taxon>Legionellales</taxon>
        <taxon>Legionellaceae</taxon>
        <taxon>Legionella</taxon>
    </lineage>
</organism>
<dbReference type="Pfam" id="PF04307">
    <property type="entry name" value="YdjM"/>
    <property type="match status" value="1"/>
</dbReference>
<dbReference type="AlphaFoldDB" id="A0A0A8URK9"/>
<dbReference type="PANTHER" id="PTHR40031:SF1">
    <property type="entry name" value="MEMBRANE-BOUND METAL-DEPENDENT HYDROLASE"/>
    <property type="match status" value="1"/>
</dbReference>
<dbReference type="STRING" id="449.LHA_0627"/>
<proteinExistence type="predicted"/>
<sequence>MDPVTQGALGAACAQAILHKNDKHNAWIVGGLAGMAADLDILINSTNDPILFFIYHRHFTHSLSFIPIGAALVSLFLILFKRLRKAPLLTFLAALIGYATHGLLDACTNYGTLLYWPFSNTRVSWDLISIIDPFFTFPLILGLVWTIINDDVKGVLLGIVLAGIVLLFNAFQHQRAMHLIQSFEKQHRLTLQKKRAFPKMTSSTLWRGIGVHNNRFYALDMTVPLLGQGHTRLIANYPLASHPHLPDYLKNSPSLMRDFFVFYWFTDGYIILAKRLPLMVADGRFLLDENPTISLWGILFLENHPHIQRLSSIQLDK</sequence>
<dbReference type="OrthoDB" id="9781927at2"/>
<feature type="transmembrane region" description="Helical" evidence="1">
    <location>
        <begin position="154"/>
        <end position="171"/>
    </location>
</feature>
<dbReference type="HOGENOM" id="CLU_067817_0_0_6"/>
<feature type="transmembrane region" description="Helical" evidence="1">
    <location>
        <begin position="125"/>
        <end position="148"/>
    </location>
</feature>
<feature type="transmembrane region" description="Helical" evidence="1">
    <location>
        <begin position="62"/>
        <end position="80"/>
    </location>
</feature>
<keyword evidence="1" id="KW-0472">Membrane</keyword>
<keyword evidence="1" id="KW-0812">Transmembrane</keyword>
<dbReference type="PATRIC" id="fig|449.7.peg.2724"/>
<gene>
    <name evidence="2" type="ORF">LHA_0627</name>
</gene>
<dbReference type="KEGG" id="lha:LHA_0627"/>
<evidence type="ECO:0000313" key="2">
    <source>
        <dbReference type="EMBL" id="CEK09717.1"/>
    </source>
</evidence>
<accession>A0A0A8URK9</accession>
<dbReference type="EMBL" id="LN681225">
    <property type="protein sequence ID" value="CEK09717.1"/>
    <property type="molecule type" value="Genomic_DNA"/>
</dbReference>
<dbReference type="PANTHER" id="PTHR40031">
    <property type="entry name" value="HYPOTHETICAL MEMBRANE SPANNING PROTEIN"/>
    <property type="match status" value="1"/>
</dbReference>
<evidence type="ECO:0000313" key="3">
    <source>
        <dbReference type="Proteomes" id="UP000032803"/>
    </source>
</evidence>
<reference evidence="3" key="1">
    <citation type="submission" date="2014-09" db="EMBL/GenBank/DDBJ databases">
        <authorList>
            <person name="Gomez-Valero L."/>
        </authorList>
    </citation>
    <scope>NUCLEOTIDE SEQUENCE [LARGE SCALE GENOMIC DNA]</scope>
    <source>
        <strain evidence="3">ATCC35250</strain>
    </source>
</reference>
<keyword evidence="1" id="KW-1133">Transmembrane helix</keyword>